<organism evidence="2 3">
    <name type="scientific">Fimbriiglobus ruber</name>
    <dbReference type="NCBI Taxonomy" id="1908690"/>
    <lineage>
        <taxon>Bacteria</taxon>
        <taxon>Pseudomonadati</taxon>
        <taxon>Planctomycetota</taxon>
        <taxon>Planctomycetia</taxon>
        <taxon>Gemmatales</taxon>
        <taxon>Gemmataceae</taxon>
        <taxon>Fimbriiglobus</taxon>
    </lineage>
</organism>
<gene>
    <name evidence="2" type="ORF">FRUB_08219</name>
</gene>
<reference evidence="3" key="1">
    <citation type="submission" date="2017-06" db="EMBL/GenBank/DDBJ databases">
        <title>Genome analysis of Fimbriiglobus ruber SP5, the first member of the order Planctomycetales with confirmed chitinolytic capability.</title>
        <authorList>
            <person name="Ravin N.V."/>
            <person name="Rakitin A.L."/>
            <person name="Ivanova A.A."/>
            <person name="Beletsky A.V."/>
            <person name="Kulichevskaya I.S."/>
            <person name="Mardanov A.V."/>
            <person name="Dedysh S.N."/>
        </authorList>
    </citation>
    <scope>NUCLEOTIDE SEQUENCE [LARGE SCALE GENOMIC DNA]</scope>
    <source>
        <strain evidence="3">SP5</strain>
    </source>
</reference>
<feature type="region of interest" description="Disordered" evidence="1">
    <location>
        <begin position="47"/>
        <end position="86"/>
    </location>
</feature>
<dbReference type="AlphaFoldDB" id="A0A225DE84"/>
<evidence type="ECO:0000313" key="3">
    <source>
        <dbReference type="Proteomes" id="UP000214646"/>
    </source>
</evidence>
<proteinExistence type="predicted"/>
<accession>A0A225DE84</accession>
<comment type="caution">
    <text evidence="2">The sequence shown here is derived from an EMBL/GenBank/DDBJ whole genome shotgun (WGS) entry which is preliminary data.</text>
</comment>
<name>A0A225DE84_9BACT</name>
<keyword evidence="3" id="KW-1185">Reference proteome</keyword>
<feature type="compositionally biased region" description="Polar residues" evidence="1">
    <location>
        <begin position="76"/>
        <end position="86"/>
    </location>
</feature>
<protein>
    <submittedName>
        <fullName evidence="2">Uncharacterized protein</fullName>
    </submittedName>
</protein>
<dbReference type="EMBL" id="NIDE01000017">
    <property type="protein sequence ID" value="OWK35656.1"/>
    <property type="molecule type" value="Genomic_DNA"/>
</dbReference>
<evidence type="ECO:0000313" key="2">
    <source>
        <dbReference type="EMBL" id="OWK35656.1"/>
    </source>
</evidence>
<sequence>MTIDQLLDAIDGIRVQKAELEKKEQAMLKILQTKAEKQKQRIEKLTQNAPAKAEAPKEAPVTANQLSIPGIPNESKLPTGTPVLTR</sequence>
<dbReference type="Proteomes" id="UP000214646">
    <property type="component" value="Unassembled WGS sequence"/>
</dbReference>
<evidence type="ECO:0000256" key="1">
    <source>
        <dbReference type="SAM" id="MobiDB-lite"/>
    </source>
</evidence>